<keyword evidence="5" id="KW-1185">Reference proteome</keyword>
<dbReference type="InterPro" id="IPR006600">
    <property type="entry name" value="HTH_CenpB_DNA-bd_dom"/>
</dbReference>
<dbReference type="GO" id="GO:0003677">
    <property type="term" value="F:DNA binding"/>
    <property type="evidence" value="ECO:0007669"/>
    <property type="project" value="UniProtKB-KW"/>
</dbReference>
<dbReference type="Gene3D" id="1.10.10.60">
    <property type="entry name" value="Homeodomain-like"/>
    <property type="match status" value="2"/>
</dbReference>
<dbReference type="GO" id="GO:0005634">
    <property type="term" value="C:nucleus"/>
    <property type="evidence" value="ECO:0007669"/>
    <property type="project" value="TreeGrafter"/>
</dbReference>
<evidence type="ECO:0000313" key="5">
    <source>
        <dbReference type="Proteomes" id="UP001162029"/>
    </source>
</evidence>
<dbReference type="PANTHER" id="PTHR19303">
    <property type="entry name" value="TRANSPOSON"/>
    <property type="match status" value="1"/>
</dbReference>
<dbReference type="EMBL" id="CANTFM010001208">
    <property type="protein sequence ID" value="CAI5736828.1"/>
    <property type="molecule type" value="Genomic_DNA"/>
</dbReference>
<comment type="caution">
    <text evidence="4">The sequence shown here is derived from an EMBL/GenBank/DDBJ whole genome shotgun (WGS) entry which is preliminary data.</text>
</comment>
<evidence type="ECO:0000313" key="4">
    <source>
        <dbReference type="EMBL" id="CAI5736828.1"/>
    </source>
</evidence>
<evidence type="ECO:0000256" key="2">
    <source>
        <dbReference type="SAM" id="MobiDB-lite"/>
    </source>
</evidence>
<dbReference type="PROSITE" id="PS51253">
    <property type="entry name" value="HTH_CENPB"/>
    <property type="match status" value="1"/>
</dbReference>
<feature type="domain" description="HTH CENPB-type" evidence="3">
    <location>
        <begin position="95"/>
        <end position="169"/>
    </location>
</feature>
<dbReference type="Pfam" id="PF03184">
    <property type="entry name" value="DDE_1"/>
    <property type="match status" value="1"/>
</dbReference>
<name>A0AAV0UKD9_9STRA</name>
<dbReference type="Pfam" id="PF03221">
    <property type="entry name" value="HTH_Tnp_Tc5"/>
    <property type="match status" value="1"/>
</dbReference>
<dbReference type="AlphaFoldDB" id="A0AAV0UKD9"/>
<evidence type="ECO:0000256" key="1">
    <source>
        <dbReference type="ARBA" id="ARBA00023125"/>
    </source>
</evidence>
<dbReference type="Proteomes" id="UP001162029">
    <property type="component" value="Unassembled WGS sequence"/>
</dbReference>
<reference evidence="4" key="1">
    <citation type="submission" date="2022-12" db="EMBL/GenBank/DDBJ databases">
        <authorList>
            <person name="Webb A."/>
        </authorList>
    </citation>
    <scope>NUCLEOTIDE SEQUENCE</scope>
    <source>
        <strain evidence="4">Pd1</strain>
    </source>
</reference>
<organism evidence="4 5">
    <name type="scientific">Peronospora destructor</name>
    <dbReference type="NCBI Taxonomy" id="86335"/>
    <lineage>
        <taxon>Eukaryota</taxon>
        <taxon>Sar</taxon>
        <taxon>Stramenopiles</taxon>
        <taxon>Oomycota</taxon>
        <taxon>Peronosporomycetes</taxon>
        <taxon>Peronosporales</taxon>
        <taxon>Peronosporaceae</taxon>
        <taxon>Peronospora</taxon>
    </lineage>
</organism>
<proteinExistence type="predicted"/>
<sequence>MASNLAPSKDVGDVSTTLKSAKPRRSGGGNGNLTNYQRKIICEFYRKSGGVMSQKDLAQWTKHEFQLKKTPAQSTISGILRRQHEFINMSSLELGIKKRRVVQHPQLDSALANWVIQMAGRGQTVQGDLTKEKAKEFAKMLNIPETEQPEFSNGWLHSFQLRHNFSFRKFNADHHHHQQQVAIVGDLENRDLENGGSTIIGRRSVAMNNKVLYWTNMETLMSETDKYEPKDVFAVEETPVLYTMPPVQNALDEGRIRCKKRFVVSLAANADGSEKLQPLFVSHHEHPKCFRKTTAEQHGLHYFSNNKAWMTGVIFSRWLQRLDFAMANQKRHILLFINDMPSHVVAHLDLTNVVVFILTPAVMQMLNPITSRVVTTFKKRYRRYHLRHAIDKAESKSAMFDVDVLQAMKWAITSWEEVTTETIKRAWIPTQLVRNRVEMDDHDLLQEEEEVLLDTELEHLMLFLRLGDPIPIMEYLNDEMMSDYPVHEDKFDVVSNVREVPEDDVDESAEECPGRTLSLQEKLKAFRDVLHVLKDRSDADDSALNAIRRVQDAIRMEGQKEALGALGSHGVEAKNVFDLDTSGDGANTSAMASLEVDSQQHMDASSLLDSSENSALSAASASLAEGAGDHTSAMMDGVADGESRQHVNDSFQAII</sequence>
<evidence type="ECO:0000259" key="3">
    <source>
        <dbReference type="PROSITE" id="PS51253"/>
    </source>
</evidence>
<dbReference type="SMART" id="SM00674">
    <property type="entry name" value="CENPB"/>
    <property type="match status" value="1"/>
</dbReference>
<accession>A0AAV0UKD9</accession>
<dbReference type="PANTHER" id="PTHR19303:SF73">
    <property type="entry name" value="PROTEIN PDC2"/>
    <property type="match status" value="1"/>
</dbReference>
<gene>
    <name evidence="4" type="ORF">PDE001_LOCUS6423</name>
</gene>
<dbReference type="InterPro" id="IPR004875">
    <property type="entry name" value="DDE_SF_endonuclease_dom"/>
</dbReference>
<dbReference type="InterPro" id="IPR009057">
    <property type="entry name" value="Homeodomain-like_sf"/>
</dbReference>
<dbReference type="SUPFAM" id="SSF46689">
    <property type="entry name" value="Homeodomain-like"/>
    <property type="match status" value="1"/>
</dbReference>
<protein>
    <recommendedName>
        <fullName evidence="3">HTH CENPB-type domain-containing protein</fullName>
    </recommendedName>
</protein>
<dbReference type="InterPro" id="IPR050863">
    <property type="entry name" value="CenT-Element_Derived"/>
</dbReference>
<feature type="region of interest" description="Disordered" evidence="2">
    <location>
        <begin position="1"/>
        <end position="32"/>
    </location>
</feature>
<keyword evidence="1" id="KW-0238">DNA-binding</keyword>